<dbReference type="SUPFAM" id="SSF53474">
    <property type="entry name" value="alpha/beta-Hydrolases"/>
    <property type="match status" value="1"/>
</dbReference>
<proteinExistence type="predicted"/>
<reference evidence="4 5" key="1">
    <citation type="journal article" date="2007" name="Int. J. Syst. Evol. Microbiol.">
        <title>Chryseobacterium flavum sp. nov., isolated from polluted soil.</title>
        <authorList>
            <person name="Zhou Y."/>
            <person name="Dong J."/>
            <person name="Wang X."/>
            <person name="Huang X."/>
            <person name="Zhang K.Y."/>
            <person name="Zhang Y.Q."/>
            <person name="Guo Y.F."/>
            <person name="Lai R."/>
            <person name="Li W.J."/>
        </authorList>
    </citation>
    <scope>NUCLEOTIDE SEQUENCE [LARGE SCALE GENOMIC DNA]</scope>
    <source>
        <strain evidence="4 5">KCTC 12877</strain>
    </source>
</reference>
<dbReference type="InterPro" id="IPR050955">
    <property type="entry name" value="Plant_Biomass_Hydrol_Est"/>
</dbReference>
<keyword evidence="2" id="KW-0378">Hydrolase</keyword>
<dbReference type="InterPro" id="IPR029058">
    <property type="entry name" value="AB_hydrolase_fold"/>
</dbReference>
<dbReference type="PANTHER" id="PTHR43037:SF5">
    <property type="entry name" value="FERULOYL ESTERASE"/>
    <property type="match status" value="1"/>
</dbReference>
<dbReference type="Proteomes" id="UP000256769">
    <property type="component" value="Unassembled WGS sequence"/>
</dbReference>
<protein>
    <recommendedName>
        <fullName evidence="6">Peptidase S9 prolyl oligopeptidase catalytic domain-containing protein</fullName>
    </recommendedName>
</protein>
<dbReference type="Gene3D" id="3.40.50.1820">
    <property type="entry name" value="alpha/beta hydrolase"/>
    <property type="match status" value="1"/>
</dbReference>
<feature type="chain" id="PRO_5017667187" description="Peptidase S9 prolyl oligopeptidase catalytic domain-containing protein" evidence="3">
    <location>
        <begin position="18"/>
        <end position="377"/>
    </location>
</feature>
<dbReference type="AlphaFoldDB" id="A0A3D9CM61"/>
<name>A0A3D9CM61_9FLAO</name>
<evidence type="ECO:0000256" key="1">
    <source>
        <dbReference type="ARBA" id="ARBA00022729"/>
    </source>
</evidence>
<evidence type="ECO:0000256" key="2">
    <source>
        <dbReference type="ARBA" id="ARBA00022801"/>
    </source>
</evidence>
<keyword evidence="5" id="KW-1185">Reference proteome</keyword>
<organism evidence="4 5">
    <name type="scientific">Chryseobacterium flavum</name>
    <dbReference type="NCBI Taxonomy" id="415851"/>
    <lineage>
        <taxon>Bacteria</taxon>
        <taxon>Pseudomonadati</taxon>
        <taxon>Bacteroidota</taxon>
        <taxon>Flavobacteriia</taxon>
        <taxon>Flavobacteriales</taxon>
        <taxon>Weeksellaceae</taxon>
        <taxon>Chryseobacterium group</taxon>
        <taxon>Chryseobacterium</taxon>
    </lineage>
</organism>
<evidence type="ECO:0000313" key="4">
    <source>
        <dbReference type="EMBL" id="REC66835.1"/>
    </source>
</evidence>
<accession>A0A3D9CM61</accession>
<dbReference type="GO" id="GO:0016787">
    <property type="term" value="F:hydrolase activity"/>
    <property type="evidence" value="ECO:0007669"/>
    <property type="project" value="UniProtKB-KW"/>
</dbReference>
<dbReference type="EMBL" id="QNUE01000007">
    <property type="protein sequence ID" value="REC66835.1"/>
    <property type="molecule type" value="Genomic_DNA"/>
</dbReference>
<dbReference type="PANTHER" id="PTHR43037">
    <property type="entry name" value="UNNAMED PRODUCT-RELATED"/>
    <property type="match status" value="1"/>
</dbReference>
<dbReference type="RefSeq" id="WP_115959621.1">
    <property type="nucleotide sequence ID" value="NZ_CBCRVL010000009.1"/>
</dbReference>
<sequence>MKILILLCLISSSAAFSQSSEELMRMASADLKAKDYCSASANFKKAFEEKTEAGIYEYTSAALAAANCNDLQRAVGWLKKSYDLGFGKSREEINLLKTDPGFKALSQNNEFQSLLAGMEDRLARKEEFKKKEAELWNKDIISNQIKEKTPFNEAHPGFALYFTDVNGLKVPYIVFVPKGYKVSKQTKAIVYLHGGVNSLSDFYYRNADVKTEPIFSVGENFNSIVIYPFAKKDFGWVDQKMAFENIFTIIQDVEKKYNIDKTRIYLGGMSNGGTAAFWFASQQETPFRAFYAFAPNPVLNIGEIRFENITKEHPLYSISSKDDLVFSYDTVLSIYNKNKIKAKGWKFQTIETGTHGFIYNPEINKELLSRFFSEVLK</sequence>
<feature type="signal peptide" evidence="3">
    <location>
        <begin position="1"/>
        <end position="17"/>
    </location>
</feature>
<gene>
    <name evidence="4" type="ORF">DRF59_11025</name>
</gene>
<evidence type="ECO:0000313" key="5">
    <source>
        <dbReference type="Proteomes" id="UP000256769"/>
    </source>
</evidence>
<comment type="caution">
    <text evidence="4">The sequence shown here is derived from an EMBL/GenBank/DDBJ whole genome shotgun (WGS) entry which is preliminary data.</text>
</comment>
<keyword evidence="1 3" id="KW-0732">Signal</keyword>
<dbReference type="OrthoDB" id="699118at2"/>
<evidence type="ECO:0000256" key="3">
    <source>
        <dbReference type="SAM" id="SignalP"/>
    </source>
</evidence>
<evidence type="ECO:0008006" key="6">
    <source>
        <dbReference type="Google" id="ProtNLM"/>
    </source>
</evidence>